<evidence type="ECO:0000256" key="2">
    <source>
        <dbReference type="ARBA" id="ARBA00022475"/>
    </source>
</evidence>
<dbReference type="InterPro" id="IPR002550">
    <property type="entry name" value="CNNM"/>
</dbReference>
<dbReference type="PANTHER" id="PTHR43099:SF5">
    <property type="entry name" value="HLYC_CORC FAMILY TRANSPORTER"/>
    <property type="match status" value="1"/>
</dbReference>
<dbReference type="eggNOG" id="COG1253">
    <property type="taxonomic scope" value="Bacteria"/>
</dbReference>
<evidence type="ECO:0000259" key="11">
    <source>
        <dbReference type="PROSITE" id="PS51371"/>
    </source>
</evidence>
<proteinExistence type="predicted"/>
<dbReference type="STRING" id="937777.Deipe_2645"/>
<dbReference type="Pfam" id="PF01595">
    <property type="entry name" value="CNNM"/>
    <property type="match status" value="1"/>
</dbReference>
<gene>
    <name evidence="13" type="ordered locus">Deipe_2645</name>
</gene>
<comment type="subcellular location">
    <subcellularLocation>
        <location evidence="1">Cell membrane</location>
        <topology evidence="1">Multi-pass membrane protein</topology>
    </subcellularLocation>
</comment>
<keyword evidence="14" id="KW-1185">Reference proteome</keyword>
<evidence type="ECO:0000256" key="6">
    <source>
        <dbReference type="ARBA" id="ARBA00023122"/>
    </source>
</evidence>
<keyword evidence="3 9" id="KW-0812">Transmembrane</keyword>
<dbReference type="HOGENOM" id="CLU_015237_4_0_0"/>
<evidence type="ECO:0000256" key="4">
    <source>
        <dbReference type="ARBA" id="ARBA00022737"/>
    </source>
</evidence>
<sequence>MNSPVLELALVLALLLISGLLSASELAVTSARRSRLETLADQGKRAAAIALALSQQPGALLVTVRLGVTLLTIVNAIFAAQHFTRYLTPALEGRFGLAAPTVGSVVVVLVLLLLSLVIAELAPKRLALRDPEMLALRVAPLMHLLLVLTRPLVWALDRTTTGLLSLLGVKGERQDVVTEEDVRAMVEQATESGSLEAEESELIERVLRFTDRRVRDVMTPRVELVLLDVARPVPEVLADSLRLGHTRYPVYQGNAEEVIGLVRRDDLLAVALDSQLPLREVVRSPLFVPEGAWANDVLAQLHRRTQYEALVVDEYGDLVGMVTANDLISELIGVFGDEAEEAGMLVRRGDGSYLVDASIAMHDLREVLNLPKSEDEEFTTLAGYVLSHSGSIPNVGERLEVEGWTLEVVDLDGRRIDRVLIELPPGFVPQGEWHDASS</sequence>
<evidence type="ECO:0000313" key="13">
    <source>
        <dbReference type="EMBL" id="AFZ68110.1"/>
    </source>
</evidence>
<evidence type="ECO:0000313" key="14">
    <source>
        <dbReference type="Proteomes" id="UP000010467"/>
    </source>
</evidence>
<dbReference type="Proteomes" id="UP000010467">
    <property type="component" value="Chromosome"/>
</dbReference>
<dbReference type="Pfam" id="PF00571">
    <property type="entry name" value="CBS"/>
    <property type="match status" value="2"/>
</dbReference>
<dbReference type="AlphaFoldDB" id="L0A548"/>
<feature type="domain" description="CNNM transmembrane" evidence="12">
    <location>
        <begin position="1"/>
        <end position="199"/>
    </location>
</feature>
<dbReference type="OrthoDB" id="9798188at2"/>
<dbReference type="Gene3D" id="3.30.465.10">
    <property type="match status" value="1"/>
</dbReference>
<feature type="transmembrane region" description="Helical" evidence="10">
    <location>
        <begin position="95"/>
        <end position="118"/>
    </location>
</feature>
<keyword evidence="4" id="KW-0677">Repeat</keyword>
<dbReference type="PANTHER" id="PTHR43099">
    <property type="entry name" value="UPF0053 PROTEIN YRKA"/>
    <property type="match status" value="1"/>
</dbReference>
<feature type="domain" description="CBS" evidence="11">
    <location>
        <begin position="281"/>
        <end position="340"/>
    </location>
</feature>
<dbReference type="InterPro" id="IPR036318">
    <property type="entry name" value="FAD-bd_PCMH-like_sf"/>
</dbReference>
<reference evidence="14" key="1">
    <citation type="submission" date="2012-03" db="EMBL/GenBank/DDBJ databases">
        <title>Complete sequence of chromosome of Deinococcus peraridilitoris DSM 19664.</title>
        <authorList>
            <person name="Lucas S."/>
            <person name="Copeland A."/>
            <person name="Lapidus A."/>
            <person name="Glavina del Rio T."/>
            <person name="Dalin E."/>
            <person name="Tice H."/>
            <person name="Bruce D."/>
            <person name="Goodwin L."/>
            <person name="Pitluck S."/>
            <person name="Peters L."/>
            <person name="Mikhailova N."/>
            <person name="Lu M."/>
            <person name="Kyrpides N."/>
            <person name="Mavromatis K."/>
            <person name="Ivanova N."/>
            <person name="Brettin T."/>
            <person name="Detter J.C."/>
            <person name="Han C."/>
            <person name="Larimer F."/>
            <person name="Land M."/>
            <person name="Hauser L."/>
            <person name="Markowitz V."/>
            <person name="Cheng J.-F."/>
            <person name="Hugenholtz P."/>
            <person name="Woyke T."/>
            <person name="Wu D."/>
            <person name="Pukall R."/>
            <person name="Steenblock K."/>
            <person name="Brambilla E."/>
            <person name="Klenk H.-P."/>
            <person name="Eisen J.A."/>
        </authorList>
    </citation>
    <scope>NUCLEOTIDE SEQUENCE [LARGE SCALE GENOMIC DNA]</scope>
    <source>
        <strain evidence="14">DSM 19664 / LMG 22246 / CIP 109416 / KR-200</strain>
    </source>
</reference>
<evidence type="ECO:0000259" key="12">
    <source>
        <dbReference type="PROSITE" id="PS51846"/>
    </source>
</evidence>
<evidence type="ECO:0000256" key="3">
    <source>
        <dbReference type="ARBA" id="ARBA00022692"/>
    </source>
</evidence>
<evidence type="ECO:0000256" key="7">
    <source>
        <dbReference type="ARBA" id="ARBA00023136"/>
    </source>
</evidence>
<dbReference type="EMBL" id="CP003382">
    <property type="protein sequence ID" value="AFZ68110.1"/>
    <property type="molecule type" value="Genomic_DNA"/>
</dbReference>
<dbReference type="InterPro" id="IPR051676">
    <property type="entry name" value="UPF0053_domain"/>
</dbReference>
<dbReference type="InterPro" id="IPR046342">
    <property type="entry name" value="CBS_dom_sf"/>
</dbReference>
<evidence type="ECO:0000256" key="8">
    <source>
        <dbReference type="PROSITE-ProRule" id="PRU00703"/>
    </source>
</evidence>
<dbReference type="InterPro" id="IPR005170">
    <property type="entry name" value="Transptr-assoc_dom"/>
</dbReference>
<dbReference type="RefSeq" id="WP_015236412.1">
    <property type="nucleotide sequence ID" value="NC_019793.1"/>
</dbReference>
<feature type="transmembrane region" description="Helical" evidence="10">
    <location>
        <begin position="59"/>
        <end position="83"/>
    </location>
</feature>
<dbReference type="SUPFAM" id="SSF56176">
    <property type="entry name" value="FAD-binding/transporter-associated domain-like"/>
    <property type="match status" value="1"/>
</dbReference>
<evidence type="ECO:0000256" key="10">
    <source>
        <dbReference type="SAM" id="Phobius"/>
    </source>
</evidence>
<keyword evidence="2" id="KW-1003">Cell membrane</keyword>
<keyword evidence="7 9" id="KW-0472">Membrane</keyword>
<accession>L0A548</accession>
<dbReference type="PROSITE" id="PS51846">
    <property type="entry name" value="CNNM"/>
    <property type="match status" value="1"/>
</dbReference>
<dbReference type="GO" id="GO:0050660">
    <property type="term" value="F:flavin adenine dinucleotide binding"/>
    <property type="evidence" value="ECO:0007669"/>
    <property type="project" value="InterPro"/>
</dbReference>
<name>L0A548_DEIPD</name>
<organism evidence="13 14">
    <name type="scientific">Deinococcus peraridilitoris (strain DSM 19664 / LMG 22246 / CIP 109416 / KR-200)</name>
    <dbReference type="NCBI Taxonomy" id="937777"/>
    <lineage>
        <taxon>Bacteria</taxon>
        <taxon>Thermotogati</taxon>
        <taxon>Deinococcota</taxon>
        <taxon>Deinococci</taxon>
        <taxon>Deinococcales</taxon>
        <taxon>Deinococcaceae</taxon>
        <taxon>Deinococcus</taxon>
    </lineage>
</organism>
<keyword evidence="6 8" id="KW-0129">CBS domain</keyword>
<dbReference type="InterPro" id="IPR016169">
    <property type="entry name" value="FAD-bd_PCMH_sub2"/>
</dbReference>
<dbReference type="SMART" id="SM00116">
    <property type="entry name" value="CBS"/>
    <property type="match status" value="2"/>
</dbReference>
<dbReference type="InterPro" id="IPR000644">
    <property type="entry name" value="CBS_dom"/>
</dbReference>
<dbReference type="GO" id="GO:0005886">
    <property type="term" value="C:plasma membrane"/>
    <property type="evidence" value="ECO:0007669"/>
    <property type="project" value="UniProtKB-SubCell"/>
</dbReference>
<dbReference type="SUPFAM" id="SSF54631">
    <property type="entry name" value="CBS-domain pair"/>
    <property type="match status" value="1"/>
</dbReference>
<dbReference type="InterPro" id="IPR044751">
    <property type="entry name" value="Ion_transp-like_CBS"/>
</dbReference>
<keyword evidence="5 9" id="KW-1133">Transmembrane helix</keyword>
<dbReference type="CDD" id="cd04590">
    <property type="entry name" value="CBS_pair_CorC_HlyC_assoc"/>
    <property type="match status" value="1"/>
</dbReference>
<dbReference type="SMART" id="SM01091">
    <property type="entry name" value="CorC_HlyC"/>
    <property type="match status" value="1"/>
</dbReference>
<evidence type="ECO:0000256" key="5">
    <source>
        <dbReference type="ARBA" id="ARBA00022989"/>
    </source>
</evidence>
<evidence type="ECO:0000256" key="1">
    <source>
        <dbReference type="ARBA" id="ARBA00004651"/>
    </source>
</evidence>
<feature type="transmembrane region" description="Helical" evidence="10">
    <location>
        <begin position="138"/>
        <end position="156"/>
    </location>
</feature>
<dbReference type="KEGG" id="dpd:Deipe_2645"/>
<feature type="domain" description="CBS" evidence="11">
    <location>
        <begin position="218"/>
        <end position="278"/>
    </location>
</feature>
<evidence type="ECO:0000256" key="9">
    <source>
        <dbReference type="PROSITE-ProRule" id="PRU01193"/>
    </source>
</evidence>
<dbReference type="PROSITE" id="PS51371">
    <property type="entry name" value="CBS"/>
    <property type="match status" value="2"/>
</dbReference>
<dbReference type="Pfam" id="PF03471">
    <property type="entry name" value="CorC_HlyC"/>
    <property type="match status" value="1"/>
</dbReference>
<protein>
    <submittedName>
        <fullName evidence="13">CBS domain-containing protein</fullName>
    </submittedName>
</protein>
<dbReference type="Gene3D" id="3.10.580.10">
    <property type="entry name" value="CBS-domain"/>
    <property type="match status" value="1"/>
</dbReference>
<dbReference type="PATRIC" id="fig|937777.3.peg.2654"/>